<feature type="compositionally biased region" description="Polar residues" evidence="1">
    <location>
        <begin position="174"/>
        <end position="183"/>
    </location>
</feature>
<protein>
    <submittedName>
        <fullName evidence="2">Uncharacterized protein</fullName>
    </submittedName>
</protein>
<evidence type="ECO:0000256" key="1">
    <source>
        <dbReference type="SAM" id="MobiDB-lite"/>
    </source>
</evidence>
<feature type="compositionally biased region" description="Basic and acidic residues" evidence="1">
    <location>
        <begin position="160"/>
        <end position="173"/>
    </location>
</feature>
<gene>
    <name evidence="2" type="ORF">EB796_006199</name>
</gene>
<feature type="region of interest" description="Disordered" evidence="1">
    <location>
        <begin position="144"/>
        <end position="192"/>
    </location>
</feature>
<sequence length="192" mass="21801">MGDFILSGRPASRSTTRSYESQGHTYSRPISSKAKSGPSDFHYDDFSDTDTQVDSECPSSYRYGNSRDVNNTITGYETVSTSAMFTRQNQANNFHLKNTSRTNQGRQTPRTLTARTRNKYRPKQSECDEMLFAKPKAADCKEWKAPWDDSPATRPLLFDSTDRAGHYSPHKIDSNSLRQSKSATGLHKRAWR</sequence>
<evidence type="ECO:0000313" key="2">
    <source>
        <dbReference type="EMBL" id="KAF6035481.1"/>
    </source>
</evidence>
<keyword evidence="3" id="KW-1185">Reference proteome</keyword>
<feature type="region of interest" description="Disordered" evidence="1">
    <location>
        <begin position="1"/>
        <end position="55"/>
    </location>
</feature>
<reference evidence="2" key="1">
    <citation type="submission" date="2020-06" db="EMBL/GenBank/DDBJ databases">
        <title>Draft genome of Bugula neritina, a colonial animal packing powerful symbionts and potential medicines.</title>
        <authorList>
            <person name="Rayko M."/>
        </authorList>
    </citation>
    <scope>NUCLEOTIDE SEQUENCE [LARGE SCALE GENOMIC DNA]</scope>
    <source>
        <strain evidence="2">Kwan_BN1</strain>
    </source>
</reference>
<name>A0A7J7KC99_BUGNE</name>
<organism evidence="2 3">
    <name type="scientific">Bugula neritina</name>
    <name type="common">Brown bryozoan</name>
    <name type="synonym">Sertularia neritina</name>
    <dbReference type="NCBI Taxonomy" id="10212"/>
    <lineage>
        <taxon>Eukaryota</taxon>
        <taxon>Metazoa</taxon>
        <taxon>Spiralia</taxon>
        <taxon>Lophotrochozoa</taxon>
        <taxon>Bryozoa</taxon>
        <taxon>Gymnolaemata</taxon>
        <taxon>Cheilostomatida</taxon>
        <taxon>Flustrina</taxon>
        <taxon>Buguloidea</taxon>
        <taxon>Bugulidae</taxon>
        <taxon>Bugula</taxon>
    </lineage>
</organism>
<accession>A0A7J7KC99</accession>
<dbReference type="AlphaFoldDB" id="A0A7J7KC99"/>
<feature type="compositionally biased region" description="Polar residues" evidence="1">
    <location>
        <begin position="12"/>
        <end position="34"/>
    </location>
</feature>
<comment type="caution">
    <text evidence="2">The sequence shown here is derived from an EMBL/GenBank/DDBJ whole genome shotgun (WGS) entry which is preliminary data.</text>
</comment>
<dbReference type="Proteomes" id="UP000593567">
    <property type="component" value="Unassembled WGS sequence"/>
</dbReference>
<evidence type="ECO:0000313" key="3">
    <source>
        <dbReference type="Proteomes" id="UP000593567"/>
    </source>
</evidence>
<dbReference type="EMBL" id="VXIV02000871">
    <property type="protein sequence ID" value="KAF6035481.1"/>
    <property type="molecule type" value="Genomic_DNA"/>
</dbReference>
<proteinExistence type="predicted"/>